<feature type="region of interest" description="Disordered" evidence="3">
    <location>
        <begin position="906"/>
        <end position="1255"/>
    </location>
</feature>
<feature type="compositionally biased region" description="Low complexity" evidence="3">
    <location>
        <begin position="661"/>
        <end position="670"/>
    </location>
</feature>
<dbReference type="Gene3D" id="2.120.10.80">
    <property type="entry name" value="Kelch-type beta propeller"/>
    <property type="match status" value="2"/>
</dbReference>
<protein>
    <recommendedName>
        <fullName evidence="6">BTB domain-containing protein</fullName>
    </recommendedName>
</protein>
<feature type="compositionally biased region" description="Polar residues" evidence="3">
    <location>
        <begin position="1049"/>
        <end position="1061"/>
    </location>
</feature>
<feature type="compositionally biased region" description="Low complexity" evidence="3">
    <location>
        <begin position="1139"/>
        <end position="1151"/>
    </location>
</feature>
<evidence type="ECO:0000313" key="5">
    <source>
        <dbReference type="Proteomes" id="UP000054097"/>
    </source>
</evidence>
<feature type="compositionally biased region" description="Low complexity" evidence="3">
    <location>
        <begin position="1242"/>
        <end position="1254"/>
    </location>
</feature>
<dbReference type="GO" id="GO:0005739">
    <property type="term" value="C:mitochondrion"/>
    <property type="evidence" value="ECO:0007669"/>
    <property type="project" value="TreeGrafter"/>
</dbReference>
<feature type="compositionally biased region" description="Polar residues" evidence="3">
    <location>
        <begin position="1004"/>
        <end position="1025"/>
    </location>
</feature>
<feature type="region of interest" description="Disordered" evidence="3">
    <location>
        <begin position="1284"/>
        <end position="1344"/>
    </location>
</feature>
<evidence type="ECO:0000256" key="1">
    <source>
        <dbReference type="ARBA" id="ARBA00022441"/>
    </source>
</evidence>
<dbReference type="InterPro" id="IPR011333">
    <property type="entry name" value="SKP1/BTB/POZ_sf"/>
</dbReference>
<dbReference type="PANTHER" id="PTHR43503">
    <property type="entry name" value="MCG48959-RELATED"/>
    <property type="match status" value="1"/>
</dbReference>
<keyword evidence="1" id="KW-0880">Kelch repeat</keyword>
<feature type="compositionally biased region" description="Pro residues" evidence="3">
    <location>
        <begin position="810"/>
        <end position="820"/>
    </location>
</feature>
<feature type="compositionally biased region" description="Low complexity" evidence="3">
    <location>
        <begin position="1302"/>
        <end position="1322"/>
    </location>
</feature>
<dbReference type="Pfam" id="PF24681">
    <property type="entry name" value="Kelch_KLHDC2_KLHL20_DRC7"/>
    <property type="match status" value="1"/>
</dbReference>
<dbReference type="GO" id="GO:0045454">
    <property type="term" value="P:cell redox homeostasis"/>
    <property type="evidence" value="ECO:0007669"/>
    <property type="project" value="TreeGrafter"/>
</dbReference>
<feature type="compositionally biased region" description="Polar residues" evidence="3">
    <location>
        <begin position="1107"/>
        <end position="1124"/>
    </location>
</feature>
<feature type="compositionally biased region" description="Polar residues" evidence="3">
    <location>
        <begin position="835"/>
        <end position="854"/>
    </location>
</feature>
<reference evidence="4 5" key="1">
    <citation type="submission" date="2014-04" db="EMBL/GenBank/DDBJ databases">
        <authorList>
            <consortium name="DOE Joint Genome Institute"/>
            <person name="Kuo A."/>
            <person name="Zuccaro A."/>
            <person name="Kohler A."/>
            <person name="Nagy L.G."/>
            <person name="Floudas D."/>
            <person name="Copeland A."/>
            <person name="Barry K.W."/>
            <person name="Cichocki N."/>
            <person name="Veneault-Fourrey C."/>
            <person name="LaButti K."/>
            <person name="Lindquist E.A."/>
            <person name="Lipzen A."/>
            <person name="Lundell T."/>
            <person name="Morin E."/>
            <person name="Murat C."/>
            <person name="Sun H."/>
            <person name="Tunlid A."/>
            <person name="Henrissat B."/>
            <person name="Grigoriev I.V."/>
            <person name="Hibbett D.S."/>
            <person name="Martin F."/>
            <person name="Nordberg H.P."/>
            <person name="Cantor M.N."/>
            <person name="Hua S.X."/>
        </authorList>
    </citation>
    <scope>NUCLEOTIDE SEQUENCE [LARGE SCALE GENOMIC DNA]</scope>
    <source>
        <strain evidence="4 5">MAFF 305830</strain>
    </source>
</reference>
<gene>
    <name evidence="4" type="ORF">M408DRAFT_327810</name>
</gene>
<dbReference type="Gene3D" id="3.30.710.10">
    <property type="entry name" value="Potassium Channel Kv1.1, Chain A"/>
    <property type="match status" value="1"/>
</dbReference>
<evidence type="ECO:0000313" key="4">
    <source>
        <dbReference type="EMBL" id="KIM30865.1"/>
    </source>
</evidence>
<feature type="compositionally biased region" description="Polar residues" evidence="3">
    <location>
        <begin position="906"/>
        <end position="924"/>
    </location>
</feature>
<sequence>MHSVSDLTTFARRTKGDVPPSLVGASTTVVGDKMYLFGGRLVSLRKMVADMYEFDLKTYIWTKIEPKADQEIPGPRYFHSADAWDNHLVIFGGMGYTEQSSDELCVLSDVRVFSLETLSWLPPVPIQTASAEESVDGTQVPPPRARYAHLSAITSSRLFIIGGQNLSNDWLDDIHVYDLPTSTWVMWKPYPRHCGTYRSVAVCAGRRVRSPSEEQRLIAAAGIAGVTGGGGSPPPQGYQFLGPVGARFIPERGMGSSALLRSAANHSDTAPDGPTPTRELVHLPYSCEATDNFPNDVFLYSNYNFTDVRRELEVLTPLPNHDFEVEDRSASMGGNALPPGLRFPTGAILGHHLVIAGTYLAHSYQSFSIWALDLVNMTWSRIDPGATLSTGSWSRGVLWANANRFLIFGNREGNLVEDYNRRLLSWDHVAYIDLEAFGIYQPPELSLSLAAQELGLAAFEEGSMADFELVCEDGRRISCSRRLLEDRWSWFRDRRREFVNAAEKVMEGMPNGGKARGDVAMPELPGALAEVDKGLGRPDPRLTPRAFHLSEPYPVTLAFLQWMYTQALITRLQHAPPVLSALLLLATTYRLELLEKQVRHAMHRALNAATSVGVYEVATLCDCQSLQIRALKVVMSSSRQRSSTRPRHQGGQSGGGGVSGPGDDPGARPRGMSDAPNNMGQRNGQLPRSYGGNGYTSAPGHMGMQHGLDMNGYPIQPQGLRLAITTPSTDGHLYDPEGHPHPDPSFKFGVTTPYTTHGTGAGFFNTGETLPSAIEPSGPASNRPFVPVRKDSTVSGAGSDSDVGISRLPPQQPPPQPPMHYAPKHMQPRRRDQTLRPSTADSAMTSATDRTLIQSDDGKMAPSPISAPPNGADARMMRLLNEIDSIIPDDMTIGRPSHDYEDWAASSSIGHGTNPTPPSINQQRGPPLKMSRQEEVQRMQQMNQGRNWQPNGLPPPAPGMRSPYVQIPPGRNYPTDAPVSASISEADDASYYARSDVSPITPASAASYTPQQRLGLYSPQNTAPSPRNMPPPQNRMVHSSAFPLPPRSMTPTQQVPSPSTRTPKRPGTAGNDPPVSYFNGNNGSGLNPANRTRFGSDQNLRERYLANGQQNAPSVHSSQQSQMGLSPISPASAPAMTISSSGSRTNSVGSGALETPVDGSSPMVTNPPPQTTSLDPINEKSPPASETVVTPQAKTFEKTAFEKTATEESSTPTNMPRRGSLDTGLKLKTAIEADTSREKGAKSPSAKSSARSPAVDLSLSAHNPFLGGGLSGGLMFGGVTWAMKDNAPSKDSGNPPPYRAHSNPSSSGNGRSNSLRAASVGGRSDGSGSSFGEGVHGKKQSSPAVALATAFVKEGVAGLSTVAAASGPPMTKAEKAAEKARLKAEKAAQKAEEARMKVEEEKDAKKNEAEYKKKKKEEKIMKRLQHSDLGLYGVNGMAMLR</sequence>
<feature type="region of interest" description="Disordered" evidence="3">
    <location>
        <begin position="636"/>
        <end position="714"/>
    </location>
</feature>
<organism evidence="4 5">
    <name type="scientific">Serendipita vermifera MAFF 305830</name>
    <dbReference type="NCBI Taxonomy" id="933852"/>
    <lineage>
        <taxon>Eukaryota</taxon>
        <taxon>Fungi</taxon>
        <taxon>Dikarya</taxon>
        <taxon>Basidiomycota</taxon>
        <taxon>Agaricomycotina</taxon>
        <taxon>Agaricomycetes</taxon>
        <taxon>Sebacinales</taxon>
        <taxon>Serendipitaceae</taxon>
        <taxon>Serendipita</taxon>
    </lineage>
</organism>
<evidence type="ECO:0000256" key="2">
    <source>
        <dbReference type="ARBA" id="ARBA00022737"/>
    </source>
</evidence>
<dbReference type="OrthoDB" id="10001928at2759"/>
<feature type="compositionally biased region" description="Gly residues" evidence="3">
    <location>
        <begin position="651"/>
        <end position="660"/>
    </location>
</feature>
<feature type="compositionally biased region" description="Polar residues" evidence="3">
    <location>
        <begin position="675"/>
        <end position="686"/>
    </location>
</feature>
<proteinExistence type="predicted"/>
<evidence type="ECO:0008006" key="6">
    <source>
        <dbReference type="Google" id="ProtNLM"/>
    </source>
</evidence>
<dbReference type="GO" id="GO:0005829">
    <property type="term" value="C:cytosol"/>
    <property type="evidence" value="ECO:0007669"/>
    <property type="project" value="TreeGrafter"/>
</dbReference>
<evidence type="ECO:0000256" key="3">
    <source>
        <dbReference type="SAM" id="MobiDB-lite"/>
    </source>
</evidence>
<dbReference type="EMBL" id="KN824283">
    <property type="protein sequence ID" value="KIM30865.1"/>
    <property type="molecule type" value="Genomic_DNA"/>
</dbReference>
<accession>A0A0C3B203</accession>
<feature type="region of interest" description="Disordered" evidence="3">
    <location>
        <begin position="759"/>
        <end position="870"/>
    </location>
</feature>
<dbReference type="HOGENOM" id="CLU_251850_0_0_1"/>
<feature type="compositionally biased region" description="Polar residues" evidence="3">
    <location>
        <begin position="938"/>
        <end position="950"/>
    </location>
</feature>
<dbReference type="SUPFAM" id="SSF117281">
    <property type="entry name" value="Kelch motif"/>
    <property type="match status" value="1"/>
</dbReference>
<feature type="compositionally biased region" description="Basic and acidic residues" evidence="3">
    <location>
        <begin position="1195"/>
        <end position="1206"/>
    </location>
</feature>
<feature type="region of interest" description="Disordered" evidence="3">
    <location>
        <begin position="1393"/>
        <end position="1418"/>
    </location>
</feature>
<keyword evidence="2" id="KW-0677">Repeat</keyword>
<keyword evidence="5" id="KW-1185">Reference proteome</keyword>
<dbReference type="PANTHER" id="PTHR43503:SF2">
    <property type="entry name" value="NEGATIVE REGULATOR OF SPORULATION MDS3-RELATED"/>
    <property type="match status" value="1"/>
</dbReference>
<feature type="compositionally biased region" description="Polar residues" evidence="3">
    <location>
        <begin position="1078"/>
        <end position="1098"/>
    </location>
</feature>
<feature type="compositionally biased region" description="Basic and acidic residues" evidence="3">
    <location>
        <begin position="1229"/>
        <end position="1241"/>
    </location>
</feature>
<name>A0A0C3B203_SERVB</name>
<reference evidence="5" key="2">
    <citation type="submission" date="2015-01" db="EMBL/GenBank/DDBJ databases">
        <title>Evolutionary Origins and Diversification of the Mycorrhizal Mutualists.</title>
        <authorList>
            <consortium name="DOE Joint Genome Institute"/>
            <consortium name="Mycorrhizal Genomics Consortium"/>
            <person name="Kohler A."/>
            <person name="Kuo A."/>
            <person name="Nagy L.G."/>
            <person name="Floudas D."/>
            <person name="Copeland A."/>
            <person name="Barry K.W."/>
            <person name="Cichocki N."/>
            <person name="Veneault-Fourrey C."/>
            <person name="LaButti K."/>
            <person name="Lindquist E.A."/>
            <person name="Lipzen A."/>
            <person name="Lundell T."/>
            <person name="Morin E."/>
            <person name="Murat C."/>
            <person name="Riley R."/>
            <person name="Ohm R."/>
            <person name="Sun H."/>
            <person name="Tunlid A."/>
            <person name="Henrissat B."/>
            <person name="Grigoriev I.V."/>
            <person name="Hibbett D.S."/>
            <person name="Martin F."/>
        </authorList>
    </citation>
    <scope>NUCLEOTIDE SEQUENCE [LARGE SCALE GENOMIC DNA]</scope>
    <source>
        <strain evidence="5">MAFF 305830</strain>
    </source>
</reference>
<dbReference type="Proteomes" id="UP000054097">
    <property type="component" value="Unassembled WGS sequence"/>
</dbReference>
<dbReference type="STRING" id="933852.A0A0C3B203"/>
<dbReference type="InterPro" id="IPR015915">
    <property type="entry name" value="Kelch-typ_b-propeller"/>
</dbReference>